<protein>
    <submittedName>
        <fullName evidence="2">N-substituted formamide deformylase</fullName>
        <ecNumber evidence="2">3.5.1.91</ecNumber>
    </submittedName>
</protein>
<organism evidence="2 3">
    <name type="scientific">Caproicibacter fermentans</name>
    <dbReference type="NCBI Taxonomy" id="2576756"/>
    <lineage>
        <taxon>Bacteria</taxon>
        <taxon>Bacillati</taxon>
        <taxon>Bacillota</taxon>
        <taxon>Clostridia</taxon>
        <taxon>Eubacteriales</taxon>
        <taxon>Acutalibacteraceae</taxon>
        <taxon>Caproicibacter</taxon>
    </lineage>
</organism>
<dbReference type="EMBL" id="VWXL01000014">
    <property type="protein sequence ID" value="MVB09998.1"/>
    <property type="molecule type" value="Genomic_DNA"/>
</dbReference>
<dbReference type="Proteomes" id="UP000469440">
    <property type="component" value="Unassembled WGS sequence"/>
</dbReference>
<comment type="caution">
    <text evidence="2">The sequence shown here is derived from an EMBL/GenBank/DDBJ whole genome shotgun (WGS) entry which is preliminary data.</text>
</comment>
<dbReference type="Gene3D" id="3.20.20.140">
    <property type="entry name" value="Metal-dependent hydrolases"/>
    <property type="match status" value="1"/>
</dbReference>
<evidence type="ECO:0000259" key="1">
    <source>
        <dbReference type="Pfam" id="PF07969"/>
    </source>
</evidence>
<accession>A0A6N8HWF8</accession>
<dbReference type="Gene3D" id="2.30.40.10">
    <property type="entry name" value="Urease, subunit C, domain 1"/>
    <property type="match status" value="1"/>
</dbReference>
<sequence>MLKASDLLLRSNAVFTGSGERPRPGFVAVAGNRIAAVGGGDGSDFAGPSTWIYELGDRLICPGFCDTHCFFTGYLLTQSGALLSDARTADEVIRMAKSSPDALACGGALILGRGVRPEIGPPKKEVMDETFGETPAVLFVSGGDSCWMNSAAETTYGFPPDACWSENCWRLLRALLKDRERSVPAFRNYLTMLNARGVTSVKEMGFDDFYGFPDALGQLEQEDALSMRVHFMSQPVGAPMNLEYGKAMRSRFSGGFVRFSGYNQMTDGSISQLEAEMKEPYLCADTCCAKKIDWAGLEADTLAADAEGFRYSLHAQGDAAICKTLDIFEKCRRGPDGKVLNRHAMTDLECSDPADLERMGRLGVTAEVYPQIMSIADRAGKLAMIREKIGTERGRNYWNRRKMQDSGVVLSCATDLPLLVDNIPESVYHSVYGLFPEGGEPFNRQNTLTVGELLTAWTRGGQYNLGRETELGTLEAGKLADIAVLDTNLFQAPPDEARAAQVCLTLVDGQVVWDSLR</sequence>
<evidence type="ECO:0000313" key="3">
    <source>
        <dbReference type="Proteomes" id="UP000469440"/>
    </source>
</evidence>
<feature type="domain" description="Amidohydrolase 3" evidence="1">
    <location>
        <begin position="55"/>
        <end position="512"/>
    </location>
</feature>
<reference evidence="2 3" key="1">
    <citation type="submission" date="2019-09" db="EMBL/GenBank/DDBJ databases">
        <title>Genome sequence of Clostridium sp. EA1.</title>
        <authorList>
            <person name="Poehlein A."/>
            <person name="Bengelsdorf F.R."/>
            <person name="Daniel R."/>
        </authorList>
    </citation>
    <scope>NUCLEOTIDE SEQUENCE [LARGE SCALE GENOMIC DNA]</scope>
    <source>
        <strain evidence="2 3">EA1</strain>
    </source>
</reference>
<dbReference type="Pfam" id="PF07969">
    <property type="entry name" value="Amidohydro_3"/>
    <property type="match status" value="1"/>
</dbReference>
<dbReference type="InterPro" id="IPR011059">
    <property type="entry name" value="Metal-dep_hydrolase_composite"/>
</dbReference>
<dbReference type="RefSeq" id="WP_233452674.1">
    <property type="nucleotide sequence ID" value="NZ_VWXL01000014.1"/>
</dbReference>
<proteinExistence type="predicted"/>
<dbReference type="GO" id="GO:0016810">
    <property type="term" value="F:hydrolase activity, acting on carbon-nitrogen (but not peptide) bonds"/>
    <property type="evidence" value="ECO:0007669"/>
    <property type="project" value="InterPro"/>
</dbReference>
<dbReference type="PANTHER" id="PTHR22642">
    <property type="entry name" value="IMIDAZOLONEPROPIONASE"/>
    <property type="match status" value="1"/>
</dbReference>
<evidence type="ECO:0000313" key="2">
    <source>
        <dbReference type="EMBL" id="MVB09998.1"/>
    </source>
</evidence>
<name>A0A6N8HWF8_9FIRM</name>
<dbReference type="InterPro" id="IPR013108">
    <property type="entry name" value="Amidohydro_3"/>
</dbReference>
<dbReference type="EC" id="3.5.1.91" evidence="2"/>
<dbReference type="SUPFAM" id="SSF51556">
    <property type="entry name" value="Metallo-dependent hydrolases"/>
    <property type="match status" value="1"/>
</dbReference>
<dbReference type="InterPro" id="IPR032466">
    <property type="entry name" value="Metal_Hydrolase"/>
</dbReference>
<dbReference type="PANTHER" id="PTHR22642:SF2">
    <property type="entry name" value="PROTEIN LONG AFTER FAR-RED 3"/>
    <property type="match status" value="1"/>
</dbReference>
<dbReference type="SUPFAM" id="SSF51338">
    <property type="entry name" value="Composite domain of metallo-dependent hydrolases"/>
    <property type="match status" value="1"/>
</dbReference>
<gene>
    <name evidence="2" type="primary">nfdA</name>
    <name evidence="2" type="ORF">CAFE_06690</name>
</gene>
<keyword evidence="2" id="KW-0378">Hydrolase</keyword>
<dbReference type="Gene3D" id="3.10.310.70">
    <property type="match status" value="1"/>
</dbReference>
<keyword evidence="3" id="KW-1185">Reference proteome</keyword>
<dbReference type="AlphaFoldDB" id="A0A6N8HWF8"/>